<sequence>MVHIALAHWLDKVAEFLSSEPVFVPVWYYRTLLPPNSCGTNYLPEPSGHSFSRPEAEQGCGDSLASPFTSILFCALNYPATPHMSLNSPKKHLLHNPLCRRRETGSDRHNDLSRIQKSGGLSTSHCVCVCLEWRVTGAQNQQNRALRLSPGDCELSLQSSAQDNREELTDGVLNSMPLQEAQGPHPPSRVQHDRRGRNKTTMSAPTGLDSMPAALNTQVPMNLFSTWEVDCSSPACVPRLCSLTLAKLLIYKKVEKELRTVVITVKMQGSQNILRSDEILLPPSGHVKTDLALTFSLQYPHSLKREGNNLQIMLQQKQPLKNQTILGYLALAEGTIDMAEVMQRPLEGGQMLSLHSTIMEASAHVAEVSISSLSSQPIDPEVSTWQAGLKAKSRVHYSEMEYEIFSEQQASHDSVHGQNQD</sequence>
<feature type="region of interest" description="Disordered" evidence="3">
    <location>
        <begin position="177"/>
        <end position="212"/>
    </location>
</feature>
<keyword evidence="2" id="KW-0597">Phosphoprotein</keyword>
<name>A0AA40LCS3_CNENI</name>
<dbReference type="PANTHER" id="PTHR13280:SF15">
    <property type="entry name" value="PHOSPHOFURIN ACIDIC CLUSTER SORTING PROTEIN 2"/>
    <property type="match status" value="1"/>
</dbReference>
<evidence type="ECO:0000313" key="5">
    <source>
        <dbReference type="EMBL" id="KAK1327359.1"/>
    </source>
</evidence>
<dbReference type="GO" id="GO:0072659">
    <property type="term" value="P:protein localization to plasma membrane"/>
    <property type="evidence" value="ECO:0007669"/>
    <property type="project" value="TreeGrafter"/>
</dbReference>
<dbReference type="Pfam" id="PF25332">
    <property type="entry name" value="C2_PACS_N"/>
    <property type="match status" value="1"/>
</dbReference>
<dbReference type="InterPro" id="IPR057541">
    <property type="entry name" value="PACS1/2_N"/>
</dbReference>
<dbReference type="AlphaFoldDB" id="A0AA40LCS3"/>
<dbReference type="PANTHER" id="PTHR13280">
    <property type="entry name" value="PHOSPHOFURIN ACIDIC CLUSTER SORTING PROTEIN"/>
    <property type="match status" value="1"/>
</dbReference>
<evidence type="ECO:0000256" key="3">
    <source>
        <dbReference type="SAM" id="MobiDB-lite"/>
    </source>
</evidence>
<evidence type="ECO:0000313" key="6">
    <source>
        <dbReference type="Proteomes" id="UP001177744"/>
    </source>
</evidence>
<dbReference type="Proteomes" id="UP001177744">
    <property type="component" value="Unassembled WGS sequence"/>
</dbReference>
<reference evidence="5" key="1">
    <citation type="submission" date="2023-06" db="EMBL/GenBank/DDBJ databases">
        <title>Reference genome for the Northern bat (Eptesicus nilssonii), a most northern bat species.</title>
        <authorList>
            <person name="Laine V.N."/>
            <person name="Pulliainen A.T."/>
            <person name="Lilley T.M."/>
        </authorList>
    </citation>
    <scope>NUCLEOTIDE SEQUENCE</scope>
    <source>
        <strain evidence="5">BLF_Eptnil</strain>
        <tissue evidence="5">Kidney</tissue>
    </source>
</reference>
<feature type="domain" description="Phosphofurin acidic cluster sorting protein 1/2 N-terminal C2" evidence="4">
    <location>
        <begin position="219"/>
        <end position="378"/>
    </location>
</feature>
<evidence type="ECO:0000259" key="4">
    <source>
        <dbReference type="Pfam" id="PF25332"/>
    </source>
</evidence>
<evidence type="ECO:0000256" key="1">
    <source>
        <dbReference type="ARBA" id="ARBA00008590"/>
    </source>
</evidence>
<comment type="similarity">
    <text evidence="1">Belongs to the PACS family.</text>
</comment>
<keyword evidence="6" id="KW-1185">Reference proteome</keyword>
<dbReference type="EMBL" id="JAULJE010000064">
    <property type="protein sequence ID" value="KAK1327359.1"/>
    <property type="molecule type" value="Genomic_DNA"/>
</dbReference>
<gene>
    <name evidence="5" type="ORF">QTO34_017012</name>
</gene>
<accession>A0AA40LCS3</accession>
<comment type="caution">
    <text evidence="5">The sequence shown here is derived from an EMBL/GenBank/DDBJ whole genome shotgun (WGS) entry which is preliminary data.</text>
</comment>
<proteinExistence type="inferred from homology"/>
<dbReference type="GO" id="GO:0044325">
    <property type="term" value="F:transmembrane transporter binding"/>
    <property type="evidence" value="ECO:0007669"/>
    <property type="project" value="TreeGrafter"/>
</dbReference>
<organism evidence="5 6">
    <name type="scientific">Cnephaeus nilssonii</name>
    <name type="common">Northern bat</name>
    <name type="synonym">Eptesicus nilssonii</name>
    <dbReference type="NCBI Taxonomy" id="3371016"/>
    <lineage>
        <taxon>Eukaryota</taxon>
        <taxon>Metazoa</taxon>
        <taxon>Chordata</taxon>
        <taxon>Craniata</taxon>
        <taxon>Vertebrata</taxon>
        <taxon>Euteleostomi</taxon>
        <taxon>Mammalia</taxon>
        <taxon>Eutheria</taxon>
        <taxon>Laurasiatheria</taxon>
        <taxon>Chiroptera</taxon>
        <taxon>Yangochiroptera</taxon>
        <taxon>Vespertilionidae</taxon>
        <taxon>Cnephaeus</taxon>
    </lineage>
</organism>
<dbReference type="InterPro" id="IPR019381">
    <property type="entry name" value="PACS1/2_C"/>
</dbReference>
<protein>
    <recommendedName>
        <fullName evidence="4">Phosphofurin acidic cluster sorting protein 1/2 N-terminal C2 domain-containing protein</fullName>
    </recommendedName>
</protein>
<evidence type="ECO:0000256" key="2">
    <source>
        <dbReference type="ARBA" id="ARBA00022553"/>
    </source>
</evidence>